<evidence type="ECO:0000259" key="1">
    <source>
        <dbReference type="Pfam" id="PF02602"/>
    </source>
</evidence>
<accession>A0ABU8RWS2</accession>
<dbReference type="GO" id="GO:0004852">
    <property type="term" value="F:uroporphyrinogen-III synthase activity"/>
    <property type="evidence" value="ECO:0007669"/>
    <property type="project" value="UniProtKB-EC"/>
</dbReference>
<sequence>MIPLAVIRPQPGCDATVATACALGLDVHGFPLFAVEPVAWDPPAPDRFDALLLGSANAPRHAGPALTDYAGKPAYTVGAITAEVARAARLDVVASGVGGIKALLPLIRPEHRRLLRLSGRERMVLTPPRGVSILERVVYASEPLPMPSALGQLLKGRVVVALHSAEAAHHLAALCDQHRVDRGLVALATIGPRVSRAAGHGWAAIRAAAAPNDTALLALAQDLCQTPAAERNCGPDAG</sequence>
<organism evidence="2 3">
    <name type="scientific">Novosphingobium anseongense</name>
    <dbReference type="NCBI Taxonomy" id="3133436"/>
    <lineage>
        <taxon>Bacteria</taxon>
        <taxon>Pseudomonadati</taxon>
        <taxon>Pseudomonadota</taxon>
        <taxon>Alphaproteobacteria</taxon>
        <taxon>Sphingomonadales</taxon>
        <taxon>Sphingomonadaceae</taxon>
        <taxon>Novosphingobium</taxon>
    </lineage>
</organism>
<dbReference type="Gene3D" id="3.40.50.10090">
    <property type="match status" value="2"/>
</dbReference>
<name>A0ABU8RWS2_9SPHN</name>
<dbReference type="RefSeq" id="WP_339587469.1">
    <property type="nucleotide sequence ID" value="NZ_JBBHJZ010000002.1"/>
</dbReference>
<reference evidence="2 3" key="1">
    <citation type="submission" date="2024-03" db="EMBL/GenBank/DDBJ databases">
        <authorList>
            <person name="Jo J.-H."/>
        </authorList>
    </citation>
    <scope>NUCLEOTIDE SEQUENCE [LARGE SCALE GENOMIC DNA]</scope>
    <source>
        <strain evidence="2 3">PS1R-30</strain>
    </source>
</reference>
<dbReference type="EC" id="4.2.1.75" evidence="2"/>
<evidence type="ECO:0000313" key="2">
    <source>
        <dbReference type="EMBL" id="MEJ5977535.1"/>
    </source>
</evidence>
<dbReference type="EMBL" id="JBBHJZ010000002">
    <property type="protein sequence ID" value="MEJ5977535.1"/>
    <property type="molecule type" value="Genomic_DNA"/>
</dbReference>
<dbReference type="InterPro" id="IPR036108">
    <property type="entry name" value="4pyrrol_syn_uPrphyn_synt_sf"/>
</dbReference>
<keyword evidence="2" id="KW-0456">Lyase</keyword>
<comment type="caution">
    <text evidence="2">The sequence shown here is derived from an EMBL/GenBank/DDBJ whole genome shotgun (WGS) entry which is preliminary data.</text>
</comment>
<feature type="domain" description="Tetrapyrrole biosynthesis uroporphyrinogen III synthase" evidence="1">
    <location>
        <begin position="15"/>
        <end position="217"/>
    </location>
</feature>
<gene>
    <name evidence="2" type="ORF">WG901_12870</name>
</gene>
<dbReference type="Proteomes" id="UP001361239">
    <property type="component" value="Unassembled WGS sequence"/>
</dbReference>
<dbReference type="Pfam" id="PF02602">
    <property type="entry name" value="HEM4"/>
    <property type="match status" value="1"/>
</dbReference>
<dbReference type="SUPFAM" id="SSF69618">
    <property type="entry name" value="HemD-like"/>
    <property type="match status" value="1"/>
</dbReference>
<dbReference type="CDD" id="cd06578">
    <property type="entry name" value="HemD"/>
    <property type="match status" value="1"/>
</dbReference>
<keyword evidence="3" id="KW-1185">Reference proteome</keyword>
<dbReference type="InterPro" id="IPR003754">
    <property type="entry name" value="4pyrrol_synth_uPrphyn_synth"/>
</dbReference>
<evidence type="ECO:0000313" key="3">
    <source>
        <dbReference type="Proteomes" id="UP001361239"/>
    </source>
</evidence>
<protein>
    <submittedName>
        <fullName evidence="2">Uroporphyrinogen-III synthase</fullName>
        <ecNumber evidence="2">4.2.1.75</ecNumber>
    </submittedName>
</protein>
<proteinExistence type="predicted"/>